<dbReference type="PANTHER" id="PTHR10366">
    <property type="entry name" value="NAD DEPENDENT EPIMERASE/DEHYDRATASE"/>
    <property type="match status" value="1"/>
</dbReference>
<dbReference type="SUPFAM" id="SSF51735">
    <property type="entry name" value="NAD(P)-binding Rossmann-fold domains"/>
    <property type="match status" value="1"/>
</dbReference>
<keyword evidence="5" id="KW-1185">Reference proteome</keyword>
<accession>A0ABW3HJ79</accession>
<dbReference type="Proteomes" id="UP001597044">
    <property type="component" value="Unassembled WGS sequence"/>
</dbReference>
<keyword evidence="1" id="KW-0560">Oxidoreductase</keyword>
<comment type="similarity">
    <text evidence="2">Belongs to the NAD(P)-dependent epimerase/dehydratase family. Dihydroflavonol-4-reductase subfamily.</text>
</comment>
<dbReference type="InterPro" id="IPR050425">
    <property type="entry name" value="NAD(P)_dehydrat-like"/>
</dbReference>
<evidence type="ECO:0000313" key="4">
    <source>
        <dbReference type="EMBL" id="MFD0950804.1"/>
    </source>
</evidence>
<dbReference type="InterPro" id="IPR001509">
    <property type="entry name" value="Epimerase_deHydtase"/>
</dbReference>
<evidence type="ECO:0000259" key="3">
    <source>
        <dbReference type="Pfam" id="PF01370"/>
    </source>
</evidence>
<organism evidence="4 5">
    <name type="scientific">Paraperlucidibaca wandonensis</name>
    <dbReference type="NCBI Taxonomy" id="1268273"/>
    <lineage>
        <taxon>Bacteria</taxon>
        <taxon>Pseudomonadati</taxon>
        <taxon>Pseudomonadota</taxon>
        <taxon>Gammaproteobacteria</taxon>
        <taxon>Moraxellales</taxon>
        <taxon>Moraxellaceae</taxon>
        <taxon>Paraperlucidibaca</taxon>
    </lineage>
</organism>
<evidence type="ECO:0000313" key="5">
    <source>
        <dbReference type="Proteomes" id="UP001597044"/>
    </source>
</evidence>
<gene>
    <name evidence="4" type="ORF">ACFQ0F_10455</name>
</gene>
<dbReference type="Pfam" id="PF01370">
    <property type="entry name" value="Epimerase"/>
    <property type="match status" value="1"/>
</dbReference>
<dbReference type="EMBL" id="JBHTIT010000001">
    <property type="protein sequence ID" value="MFD0950804.1"/>
    <property type="molecule type" value="Genomic_DNA"/>
</dbReference>
<evidence type="ECO:0000256" key="1">
    <source>
        <dbReference type="ARBA" id="ARBA00023002"/>
    </source>
</evidence>
<proteinExistence type="inferred from homology"/>
<dbReference type="InterPro" id="IPR036291">
    <property type="entry name" value="NAD(P)-bd_dom_sf"/>
</dbReference>
<name>A0ABW3HJ79_9GAMM</name>
<comment type="caution">
    <text evidence="4">The sequence shown here is derived from an EMBL/GenBank/DDBJ whole genome shotgun (WGS) entry which is preliminary data.</text>
</comment>
<dbReference type="RefSeq" id="WP_340675757.1">
    <property type="nucleotide sequence ID" value="NZ_JBHTIT010000001.1"/>
</dbReference>
<feature type="domain" description="NAD-dependent epimerase/dehydratase" evidence="3">
    <location>
        <begin position="11"/>
        <end position="253"/>
    </location>
</feature>
<sequence>MNKVIPTDSPVCVTGGSGYIASWIIQYLLAAGHTVHATVRDPSKAKSIAHLEAIAARESGTLKLFKADLLDIGSFDAAMAGCAVVMHTASPFVLEGFTDAHEALVRPAVEGTRNVLDAVNRTISVQRVVLTSSVASVFGDNIDVRQVEGGVLTEAQWNSTSSVDHNPYQYSKVAAEREAWDMQAVQNRWDLVTINPGMVYGPSLTTGSQSASIDTLISMGDGRLRSGVPDLKYGVVDVRDVAKAHILAAFKPGAEGRHLLVSKTLTMIEIAKILRGHFGKAYPFPKSVVPKALVWTFGPMMGPVTRTFISKNVGHPLAFDNQRSIALGVEYLPAEQTFVEHFQQVLNDGQVKKRA</sequence>
<reference evidence="5" key="1">
    <citation type="journal article" date="2019" name="Int. J. Syst. Evol. Microbiol.">
        <title>The Global Catalogue of Microorganisms (GCM) 10K type strain sequencing project: providing services to taxonomists for standard genome sequencing and annotation.</title>
        <authorList>
            <consortium name="The Broad Institute Genomics Platform"/>
            <consortium name="The Broad Institute Genome Sequencing Center for Infectious Disease"/>
            <person name="Wu L."/>
            <person name="Ma J."/>
        </authorList>
    </citation>
    <scope>NUCLEOTIDE SEQUENCE [LARGE SCALE GENOMIC DNA]</scope>
    <source>
        <strain evidence="5">CCUG 63419</strain>
    </source>
</reference>
<protein>
    <submittedName>
        <fullName evidence="4">NAD-dependent epimerase/dehydratase family protein</fullName>
    </submittedName>
</protein>
<dbReference type="Gene3D" id="3.40.50.720">
    <property type="entry name" value="NAD(P)-binding Rossmann-like Domain"/>
    <property type="match status" value="1"/>
</dbReference>
<evidence type="ECO:0000256" key="2">
    <source>
        <dbReference type="ARBA" id="ARBA00023445"/>
    </source>
</evidence>
<dbReference type="PANTHER" id="PTHR10366:SF564">
    <property type="entry name" value="STEROL-4-ALPHA-CARBOXYLATE 3-DEHYDROGENASE, DECARBOXYLATING"/>
    <property type="match status" value="1"/>
</dbReference>